<feature type="region of interest" description="Disordered" evidence="1">
    <location>
        <begin position="108"/>
        <end position="145"/>
    </location>
</feature>
<keyword evidence="3" id="KW-1185">Reference proteome</keyword>
<dbReference type="EMBL" id="CM007381">
    <property type="protein sequence ID" value="ONK81084.1"/>
    <property type="molecule type" value="Genomic_DNA"/>
</dbReference>
<name>A0A5P1FSU3_ASPOF</name>
<accession>A0A5P1FSU3</accession>
<reference evidence="3" key="1">
    <citation type="journal article" date="2017" name="Nat. Commun.">
        <title>The asparagus genome sheds light on the origin and evolution of a young Y chromosome.</title>
        <authorList>
            <person name="Harkess A."/>
            <person name="Zhou J."/>
            <person name="Xu C."/>
            <person name="Bowers J.E."/>
            <person name="Van der Hulst R."/>
            <person name="Ayyampalayam S."/>
            <person name="Mercati F."/>
            <person name="Riccardi P."/>
            <person name="McKain M.R."/>
            <person name="Kakrana A."/>
            <person name="Tang H."/>
            <person name="Ray J."/>
            <person name="Groenendijk J."/>
            <person name="Arikit S."/>
            <person name="Mathioni S.M."/>
            <person name="Nakano M."/>
            <person name="Shan H."/>
            <person name="Telgmann-Rauber A."/>
            <person name="Kanno A."/>
            <person name="Yue Z."/>
            <person name="Chen H."/>
            <person name="Li W."/>
            <person name="Chen Y."/>
            <person name="Xu X."/>
            <person name="Zhang Y."/>
            <person name="Luo S."/>
            <person name="Chen H."/>
            <person name="Gao J."/>
            <person name="Mao Z."/>
            <person name="Pires J.C."/>
            <person name="Luo M."/>
            <person name="Kudrna D."/>
            <person name="Wing R.A."/>
            <person name="Meyers B.C."/>
            <person name="Yi K."/>
            <person name="Kong H."/>
            <person name="Lavrijsen P."/>
            <person name="Sunseri F."/>
            <person name="Falavigna A."/>
            <person name="Ye Y."/>
            <person name="Leebens-Mack J.H."/>
            <person name="Chen G."/>
        </authorList>
    </citation>
    <scope>NUCLEOTIDE SEQUENCE [LARGE SCALE GENOMIC DNA]</scope>
    <source>
        <strain evidence="3">cv. DH0086</strain>
    </source>
</reference>
<dbReference type="AlphaFoldDB" id="A0A5P1FSU3"/>
<evidence type="ECO:0000256" key="1">
    <source>
        <dbReference type="SAM" id="MobiDB-lite"/>
    </source>
</evidence>
<dbReference type="Proteomes" id="UP000243459">
    <property type="component" value="Chromosome 1"/>
</dbReference>
<sequence length="306" mass="34566">MQASLCHRTTSLNVKNHHFQHPVRQAIPRDCQLALNFSPLFGNGLRARPGRTIINPAIRARLTPPDNNVNKTKEEYERRGLAKSTVAAVVFVCTLGVMCTNLTARAHWWPSPMSPPPVTPDSDDADASAPVERVTESQKRPETRQEKSIEVLLEIFDGKRTQKPARIPMKLLDILQQELVKDEQDKLKEDLDQLKTTEKTEQATNSLLSKWRKMQHPSDKYNLGLVLIDLLFHQGDYAEADAVCNEIQSYAPPSDVRPQIRRAIINLMLLVGVTEKAKRLKAEILVLELFKLIRGSESHVPPEPNV</sequence>
<evidence type="ECO:0000313" key="2">
    <source>
        <dbReference type="EMBL" id="ONK81084.1"/>
    </source>
</evidence>
<organism evidence="2 3">
    <name type="scientific">Asparagus officinalis</name>
    <name type="common">Garden asparagus</name>
    <dbReference type="NCBI Taxonomy" id="4686"/>
    <lineage>
        <taxon>Eukaryota</taxon>
        <taxon>Viridiplantae</taxon>
        <taxon>Streptophyta</taxon>
        <taxon>Embryophyta</taxon>
        <taxon>Tracheophyta</taxon>
        <taxon>Spermatophyta</taxon>
        <taxon>Magnoliopsida</taxon>
        <taxon>Liliopsida</taxon>
        <taxon>Asparagales</taxon>
        <taxon>Asparagaceae</taxon>
        <taxon>Asparagoideae</taxon>
        <taxon>Asparagus</taxon>
    </lineage>
</organism>
<dbReference type="OrthoDB" id="785844at2759"/>
<evidence type="ECO:0000313" key="3">
    <source>
        <dbReference type="Proteomes" id="UP000243459"/>
    </source>
</evidence>
<proteinExistence type="predicted"/>
<gene>
    <name evidence="2" type="ORF">A4U43_C01F25040</name>
</gene>
<protein>
    <submittedName>
        <fullName evidence="2">Uncharacterized protein</fullName>
    </submittedName>
</protein>
<feature type="compositionally biased region" description="Basic and acidic residues" evidence="1">
    <location>
        <begin position="133"/>
        <end position="145"/>
    </location>
</feature>
<dbReference type="Gramene" id="ONK81084">
    <property type="protein sequence ID" value="ONK81084"/>
    <property type="gene ID" value="A4U43_C01F25040"/>
</dbReference>